<evidence type="ECO:0000313" key="3">
    <source>
        <dbReference type="Proteomes" id="UP001216674"/>
    </source>
</evidence>
<dbReference type="Pfam" id="PF16220">
    <property type="entry name" value="DUF4880"/>
    <property type="match status" value="1"/>
</dbReference>
<feature type="non-terminal residue" evidence="2">
    <location>
        <position position="89"/>
    </location>
</feature>
<gene>
    <name evidence="2" type="ORF">P3W85_23780</name>
</gene>
<protein>
    <submittedName>
        <fullName evidence="2">DUF4880 domain-containing protein</fullName>
    </submittedName>
</protein>
<evidence type="ECO:0000313" key="2">
    <source>
        <dbReference type="EMBL" id="MDF3835946.1"/>
    </source>
</evidence>
<keyword evidence="3" id="KW-1185">Reference proteome</keyword>
<feature type="domain" description="FecR N-terminal" evidence="1">
    <location>
        <begin position="16"/>
        <end position="57"/>
    </location>
</feature>
<organism evidence="2 3">
    <name type="scientific">Cupriavidus basilensis</name>
    <dbReference type="NCBI Taxonomy" id="68895"/>
    <lineage>
        <taxon>Bacteria</taxon>
        <taxon>Pseudomonadati</taxon>
        <taxon>Pseudomonadota</taxon>
        <taxon>Betaproteobacteria</taxon>
        <taxon>Burkholderiales</taxon>
        <taxon>Burkholderiaceae</taxon>
        <taxon>Cupriavidus</taxon>
    </lineage>
</organism>
<comment type="caution">
    <text evidence="2">The sequence shown here is derived from an EMBL/GenBank/DDBJ whole genome shotgun (WGS) entry which is preliminary data.</text>
</comment>
<name>A0ABT6AW65_9BURK</name>
<proteinExistence type="predicted"/>
<reference evidence="2 3" key="1">
    <citation type="submission" date="2023-03" db="EMBL/GenBank/DDBJ databases">
        <title>Draft assemblies of triclosan tolerant bacteria isolated from returned activated sludge.</title>
        <authorList>
            <person name="Van Hamelsveld S."/>
        </authorList>
    </citation>
    <scope>NUCLEOTIDE SEQUENCE [LARGE SCALE GENOMIC DNA]</scope>
    <source>
        <strain evidence="2 3">GW210010_S58</strain>
    </source>
</reference>
<evidence type="ECO:0000259" key="1">
    <source>
        <dbReference type="Pfam" id="PF16220"/>
    </source>
</evidence>
<dbReference type="Proteomes" id="UP001216674">
    <property type="component" value="Unassembled WGS sequence"/>
</dbReference>
<dbReference type="InterPro" id="IPR032623">
    <property type="entry name" value="FecR_N"/>
</dbReference>
<dbReference type="EMBL" id="JARJLM010000398">
    <property type="protein sequence ID" value="MDF3835946.1"/>
    <property type="molecule type" value="Genomic_DNA"/>
</dbReference>
<accession>A0ABT6AW65</accession>
<sequence length="89" mass="9616">MIHPLQRERALDAVERQALAWVRRIAAGEMTHADGVALRRWCQADPAHKAALASAQRGWEQLGQAGELAMARNPGASRAAGAQRARAPI</sequence>
<dbReference type="RefSeq" id="WP_276266581.1">
    <property type="nucleotide sequence ID" value="NZ_JARJLM010000398.1"/>
</dbReference>